<evidence type="ECO:0000259" key="6">
    <source>
        <dbReference type="PROSITE" id="PS50222"/>
    </source>
</evidence>
<comment type="function">
    <text evidence="4">Acts as a calcium sensor. CBL proteins interact with CIPK serine-threonine protein kinases. Binding of a CBL protein to the regulatory NAF domain of a CIPK protein lead to the activation of the kinase in a calcium-dependent manner.</text>
</comment>
<feature type="domain" description="EF-hand" evidence="6">
    <location>
        <begin position="96"/>
        <end position="124"/>
    </location>
</feature>
<dbReference type="InterPro" id="IPR018247">
    <property type="entry name" value="EF_Hand_1_Ca_BS"/>
</dbReference>
<comment type="similarity">
    <text evidence="3 4">Belongs to the calcineurin regulatory subunit family.</text>
</comment>
<reference evidence="7 8" key="1">
    <citation type="journal article" date="2018" name="Sci. Data">
        <title>The draft genome sequence of cork oak.</title>
        <authorList>
            <person name="Ramos A.M."/>
            <person name="Usie A."/>
            <person name="Barbosa P."/>
            <person name="Barros P.M."/>
            <person name="Capote T."/>
            <person name="Chaves I."/>
            <person name="Simoes F."/>
            <person name="Abreu I."/>
            <person name="Carrasquinho I."/>
            <person name="Faro C."/>
            <person name="Guimaraes J.B."/>
            <person name="Mendonca D."/>
            <person name="Nobrega F."/>
            <person name="Rodrigues L."/>
            <person name="Saibo N.J.M."/>
            <person name="Varela M.C."/>
            <person name="Egas C."/>
            <person name="Matos J."/>
            <person name="Miguel C.M."/>
            <person name="Oliveira M.M."/>
            <person name="Ricardo C.P."/>
            <person name="Goncalves S."/>
        </authorList>
    </citation>
    <scope>NUCLEOTIDE SEQUENCE [LARGE SCALE GENOMIC DNA]</scope>
    <source>
        <strain evidence="8">cv. HL8</strain>
    </source>
</reference>
<keyword evidence="5" id="KW-1133">Transmembrane helix</keyword>
<dbReference type="InterPro" id="IPR045198">
    <property type="entry name" value="CNBL1-10"/>
</dbReference>
<keyword evidence="8" id="KW-1185">Reference proteome</keyword>
<dbReference type="SUPFAM" id="SSF47473">
    <property type="entry name" value="EF-hand"/>
    <property type="match status" value="1"/>
</dbReference>
<accession>A0AAW0L7V9</accession>
<evidence type="ECO:0000256" key="1">
    <source>
        <dbReference type="ARBA" id="ARBA00022737"/>
    </source>
</evidence>
<comment type="subunit">
    <text evidence="4">Homodimer. Interacts with CIPK.</text>
</comment>
<evidence type="ECO:0000256" key="4">
    <source>
        <dbReference type="RuleBase" id="RU369080"/>
    </source>
</evidence>
<keyword evidence="4" id="KW-0479">Metal-binding</keyword>
<keyword evidence="1 4" id="KW-0677">Repeat</keyword>
<gene>
    <name evidence="7" type="primary">CBL10_0</name>
    <name evidence="7" type="ORF">CFP56_007921</name>
</gene>
<protein>
    <recommendedName>
        <fullName evidence="4">Calcineurin B-like protein</fullName>
    </recommendedName>
</protein>
<dbReference type="PANTHER" id="PTHR23056">
    <property type="entry name" value="CALCINEURIN B"/>
    <property type="match status" value="1"/>
</dbReference>
<dbReference type="SMART" id="SM00054">
    <property type="entry name" value="EFh"/>
    <property type="match status" value="3"/>
</dbReference>
<organism evidence="7 8">
    <name type="scientific">Quercus suber</name>
    <name type="common">Cork oak</name>
    <dbReference type="NCBI Taxonomy" id="58331"/>
    <lineage>
        <taxon>Eukaryota</taxon>
        <taxon>Viridiplantae</taxon>
        <taxon>Streptophyta</taxon>
        <taxon>Embryophyta</taxon>
        <taxon>Tracheophyta</taxon>
        <taxon>Spermatophyta</taxon>
        <taxon>Magnoliopsida</taxon>
        <taxon>eudicotyledons</taxon>
        <taxon>Gunneridae</taxon>
        <taxon>Pentapetalae</taxon>
        <taxon>rosids</taxon>
        <taxon>fabids</taxon>
        <taxon>Fagales</taxon>
        <taxon>Fagaceae</taxon>
        <taxon>Quercus</taxon>
    </lineage>
</organism>
<dbReference type="InterPro" id="IPR002048">
    <property type="entry name" value="EF_hand_dom"/>
</dbReference>
<proteinExistence type="inferred from homology"/>
<dbReference type="EMBL" id="PKMF04000154">
    <property type="protein sequence ID" value="KAK7846538.1"/>
    <property type="molecule type" value="Genomic_DNA"/>
</dbReference>
<keyword evidence="2 4" id="KW-0106">Calcium</keyword>
<dbReference type="Proteomes" id="UP000237347">
    <property type="component" value="Unassembled WGS sequence"/>
</dbReference>
<dbReference type="GO" id="GO:0019722">
    <property type="term" value="P:calcium-mediated signaling"/>
    <property type="evidence" value="ECO:0007669"/>
    <property type="project" value="UniProtKB-UniRule"/>
</dbReference>
<dbReference type="Pfam" id="PF13202">
    <property type="entry name" value="EF-hand_5"/>
    <property type="match status" value="1"/>
</dbReference>
<dbReference type="Gene3D" id="1.10.238.10">
    <property type="entry name" value="EF-hand"/>
    <property type="match status" value="1"/>
</dbReference>
<feature type="transmembrane region" description="Helical" evidence="5">
    <location>
        <begin position="135"/>
        <end position="158"/>
    </location>
</feature>
<comment type="caution">
    <text evidence="7">The sequence shown here is derived from an EMBL/GenBank/DDBJ whole genome shotgun (WGS) entry which is preliminary data.</text>
</comment>
<dbReference type="PROSITE" id="PS50222">
    <property type="entry name" value="EF_HAND_2"/>
    <property type="match status" value="2"/>
</dbReference>
<evidence type="ECO:0000256" key="2">
    <source>
        <dbReference type="ARBA" id="ARBA00022837"/>
    </source>
</evidence>
<dbReference type="PROSITE" id="PS00018">
    <property type="entry name" value="EF_HAND_1"/>
    <property type="match status" value="1"/>
</dbReference>
<name>A0AAW0L7V9_QUESU</name>
<keyword evidence="4 5" id="KW-0472">Membrane</keyword>
<evidence type="ECO:0000313" key="8">
    <source>
        <dbReference type="Proteomes" id="UP000237347"/>
    </source>
</evidence>
<dbReference type="GO" id="GO:0016020">
    <property type="term" value="C:membrane"/>
    <property type="evidence" value="ECO:0007669"/>
    <property type="project" value="UniProtKB-SubCell"/>
</dbReference>
<evidence type="ECO:0000256" key="5">
    <source>
        <dbReference type="SAM" id="Phobius"/>
    </source>
</evidence>
<evidence type="ECO:0000256" key="3">
    <source>
        <dbReference type="ARBA" id="ARBA00023774"/>
    </source>
</evidence>
<dbReference type="CDD" id="cd00051">
    <property type="entry name" value="EFh"/>
    <property type="match status" value="1"/>
</dbReference>
<keyword evidence="5" id="KW-0812">Transmembrane</keyword>
<dbReference type="PANTHER" id="PTHR23056:SF98">
    <property type="entry name" value="CALCINEURIN B-LIKE PROTEIN"/>
    <property type="match status" value="1"/>
</dbReference>
<comment type="subcellular location">
    <subcellularLocation>
        <location evidence="4">Membrane</location>
    </subcellularLocation>
</comment>
<feature type="domain" description="EF-hand" evidence="6">
    <location>
        <begin position="57"/>
        <end position="92"/>
    </location>
</feature>
<dbReference type="Pfam" id="PF13833">
    <property type="entry name" value="EF-hand_8"/>
    <property type="match status" value="1"/>
</dbReference>
<evidence type="ECO:0000313" key="7">
    <source>
        <dbReference type="EMBL" id="KAK7846538.1"/>
    </source>
</evidence>
<sequence length="162" mass="18655">MYACHLKEELQLALFRMPVGENLFLDRVFDLFGDKKTGVIDFEGFVRALGVFHPHAPMDDKIDFAFRLYDLRQTGYIEKEEVRQMVVAILLESGIQTFADIDADMDGKISKEEWKAFAVGHPTLLKNMTLAYLKYLTFSIHFIVKFITIIIITTITTADRLL</sequence>
<dbReference type="InterPro" id="IPR011992">
    <property type="entry name" value="EF-hand-dom_pair"/>
</dbReference>
<dbReference type="GO" id="GO:0005509">
    <property type="term" value="F:calcium ion binding"/>
    <property type="evidence" value="ECO:0007669"/>
    <property type="project" value="UniProtKB-UniRule"/>
</dbReference>
<dbReference type="GO" id="GO:0019900">
    <property type="term" value="F:kinase binding"/>
    <property type="evidence" value="ECO:0007669"/>
    <property type="project" value="UniProtKB-UniRule"/>
</dbReference>
<dbReference type="AlphaFoldDB" id="A0AAW0L7V9"/>